<organism evidence="3 4">
    <name type="scientific">Saitozyma podzolica</name>
    <dbReference type="NCBI Taxonomy" id="1890683"/>
    <lineage>
        <taxon>Eukaryota</taxon>
        <taxon>Fungi</taxon>
        <taxon>Dikarya</taxon>
        <taxon>Basidiomycota</taxon>
        <taxon>Agaricomycotina</taxon>
        <taxon>Tremellomycetes</taxon>
        <taxon>Tremellales</taxon>
        <taxon>Trimorphomycetaceae</taxon>
        <taxon>Saitozyma</taxon>
    </lineage>
</organism>
<evidence type="ECO:0000313" key="4">
    <source>
        <dbReference type="Proteomes" id="UP000279259"/>
    </source>
</evidence>
<feature type="region of interest" description="Disordered" evidence="1">
    <location>
        <begin position="73"/>
        <end position="122"/>
    </location>
</feature>
<dbReference type="SUPFAM" id="SSF57701">
    <property type="entry name" value="Zn2/Cys6 DNA-binding domain"/>
    <property type="match status" value="1"/>
</dbReference>
<protein>
    <recommendedName>
        <fullName evidence="2">Zn(2)-C6 fungal-type domain-containing protein</fullName>
    </recommendedName>
</protein>
<evidence type="ECO:0000256" key="1">
    <source>
        <dbReference type="SAM" id="MobiDB-lite"/>
    </source>
</evidence>
<dbReference type="Pfam" id="PF00172">
    <property type="entry name" value="Zn_clus"/>
    <property type="match status" value="1"/>
</dbReference>
<dbReference type="InterPro" id="IPR001138">
    <property type="entry name" value="Zn2Cys6_DnaBD"/>
</dbReference>
<dbReference type="PROSITE" id="PS00463">
    <property type="entry name" value="ZN2_CY6_FUNGAL_1"/>
    <property type="match status" value="1"/>
</dbReference>
<name>A0A427XY60_9TREE</name>
<keyword evidence="4" id="KW-1185">Reference proteome</keyword>
<dbReference type="GO" id="GO:0008270">
    <property type="term" value="F:zinc ion binding"/>
    <property type="evidence" value="ECO:0007669"/>
    <property type="project" value="InterPro"/>
</dbReference>
<evidence type="ECO:0000313" key="3">
    <source>
        <dbReference type="EMBL" id="RSH83834.1"/>
    </source>
</evidence>
<dbReference type="InterPro" id="IPR036864">
    <property type="entry name" value="Zn2-C6_fun-type_DNA-bd_sf"/>
</dbReference>
<dbReference type="GO" id="GO:0000981">
    <property type="term" value="F:DNA-binding transcription factor activity, RNA polymerase II-specific"/>
    <property type="evidence" value="ECO:0007669"/>
    <property type="project" value="InterPro"/>
</dbReference>
<proteinExistence type="predicted"/>
<feature type="domain" description="Zn(2)-C6 fungal-type" evidence="2">
    <location>
        <begin position="33"/>
        <end position="62"/>
    </location>
</feature>
<accession>A0A427XY60</accession>
<dbReference type="OrthoDB" id="2595934at2759"/>
<dbReference type="Proteomes" id="UP000279259">
    <property type="component" value="Unassembled WGS sequence"/>
</dbReference>
<dbReference type="AlphaFoldDB" id="A0A427XY60"/>
<gene>
    <name evidence="3" type="ORF">EHS25_005449</name>
</gene>
<dbReference type="CDD" id="cd00067">
    <property type="entry name" value="GAL4"/>
    <property type="match status" value="1"/>
</dbReference>
<feature type="region of interest" description="Disordered" evidence="1">
    <location>
        <begin position="1"/>
        <end position="22"/>
    </location>
</feature>
<dbReference type="EMBL" id="RSCD01000023">
    <property type="protein sequence ID" value="RSH83834.1"/>
    <property type="molecule type" value="Genomic_DNA"/>
</dbReference>
<reference evidence="3 4" key="1">
    <citation type="submission" date="2018-11" db="EMBL/GenBank/DDBJ databases">
        <title>Genome sequence of Saitozyma podzolica DSM 27192.</title>
        <authorList>
            <person name="Aliyu H."/>
            <person name="Gorte O."/>
            <person name="Ochsenreither K."/>
        </authorList>
    </citation>
    <scope>NUCLEOTIDE SEQUENCE [LARGE SCALE GENOMIC DNA]</scope>
    <source>
        <strain evidence="3 4">DSM 27192</strain>
    </source>
</reference>
<dbReference type="Gene3D" id="4.10.240.10">
    <property type="entry name" value="Zn(2)-C6 fungal-type DNA-binding domain"/>
    <property type="match status" value="1"/>
</dbReference>
<comment type="caution">
    <text evidence="3">The sequence shown here is derived from an EMBL/GenBank/DDBJ whole genome shotgun (WGS) entry which is preliminary data.</text>
</comment>
<sequence length="660" mass="71934">MDLLPRALDRSDPQASSGGAVSLKRKRTRCPVACDACKKRKSRCEVDSPAGCHRCRILGTPCNATGEQVQVLVPKSNTTEEARPKSRSRIIGSETDASGDDEDNMSATSSAAPKDERSLLRRINQRTRDIQRLLRCLVTERHQHPLHSLSLAEQKILEDGVGDGDDVEANVARLLGTTIGSSLLVVSGLNLHDRTVFIDPVAGGCISAAKMDQVTSQFFNIMNRFSPLEATAGSLVNTDDPFLRSCMVRFVACTQTGAPEDQQAHRASTAILEANLAKLSSCNPSRAIIIGLLALSLCPTSGFEPRLIRTVDGLGAAGRAMEFARAMGLDDAPNRARQETIKDLLSGSWLQPLRDDIALWYLIAHRSSWVEMYSTPAFNVRPTGVPDVGTVLPIDELSQLKDPILMHLALEARLFSLVAPVSAAFQRLRHDRSFEVTKATLLRQTLTEYEVEVRKWREDVATSNLTSAPFLILNSLQLEVVMNLKISTDGATLMPTPLGYENRSLLFLSLARSLLTRCEEVVRFVNSSNIDLGLLPGFQMTLSFAPLKAIVMAHRITGAESLSLSNSDLVAYRNRLIASHPAAEPMVRHMDESLPSSGWKYALASGPSASFSEFGSHDAVPLPTGELSAEDIYPFLSLLASSDWVSGDPGDQIDWNGFGD</sequence>
<evidence type="ECO:0000259" key="2">
    <source>
        <dbReference type="PROSITE" id="PS50048"/>
    </source>
</evidence>
<dbReference type="PROSITE" id="PS50048">
    <property type="entry name" value="ZN2_CY6_FUNGAL_2"/>
    <property type="match status" value="1"/>
</dbReference>